<dbReference type="Pfam" id="PF06507">
    <property type="entry name" value="ARF_AD"/>
    <property type="match status" value="2"/>
</dbReference>
<evidence type="ECO:0000256" key="9">
    <source>
        <dbReference type="SAM" id="MobiDB-lite"/>
    </source>
</evidence>
<evidence type="ECO:0000256" key="6">
    <source>
        <dbReference type="ARBA" id="ARBA00023242"/>
    </source>
</evidence>
<feature type="region of interest" description="Disordered" evidence="9">
    <location>
        <begin position="389"/>
        <end position="409"/>
    </location>
</feature>
<comment type="function">
    <text evidence="8">Auxin response factors (ARFs) are transcriptional factors that bind specifically to the DNA sequence 5'-TGTCTC-3' found in the auxin-responsive promoter elements (AuxREs).</text>
</comment>
<dbReference type="Gene3D" id="3.10.20.90">
    <property type="entry name" value="Phosphatidylinositol 3-kinase Catalytic Subunit, Chain A, domain 1"/>
    <property type="match status" value="1"/>
</dbReference>
<evidence type="ECO:0000256" key="8">
    <source>
        <dbReference type="RuleBase" id="RU004561"/>
    </source>
</evidence>
<feature type="domain" description="PB1" evidence="11">
    <location>
        <begin position="859"/>
        <end position="943"/>
    </location>
</feature>
<feature type="domain" description="TF-B3" evidence="10">
    <location>
        <begin position="208"/>
        <end position="248"/>
    </location>
</feature>
<protein>
    <recommendedName>
        <fullName evidence="8">Auxin response factor</fullName>
    </recommendedName>
</protein>
<dbReference type="Gene3D" id="2.30.30.1040">
    <property type="match status" value="1"/>
</dbReference>
<keyword evidence="5 8" id="KW-0804">Transcription</keyword>
<dbReference type="Proteomes" id="UP000827721">
    <property type="component" value="Unassembled WGS sequence"/>
</dbReference>
<dbReference type="PANTHER" id="PTHR31384">
    <property type="entry name" value="AUXIN RESPONSE FACTOR 4-RELATED"/>
    <property type="match status" value="1"/>
</dbReference>
<reference evidence="12 13" key="1">
    <citation type="submission" date="2021-02" db="EMBL/GenBank/DDBJ databases">
        <title>Plant Genome Project.</title>
        <authorList>
            <person name="Zhang R.-G."/>
        </authorList>
    </citation>
    <scope>NUCLEOTIDE SEQUENCE [LARGE SCALE GENOMIC DNA]</scope>
    <source>
        <tissue evidence="12">Leaves</tissue>
    </source>
</reference>
<dbReference type="Pfam" id="PF02362">
    <property type="entry name" value="B3"/>
    <property type="match status" value="1"/>
</dbReference>
<dbReference type="InterPro" id="IPR033389">
    <property type="entry name" value="AUX/IAA_dom"/>
</dbReference>
<keyword evidence="3 8" id="KW-0805">Transcription regulation</keyword>
<organism evidence="12 13">
    <name type="scientific">Xanthoceras sorbifolium</name>
    <dbReference type="NCBI Taxonomy" id="99658"/>
    <lineage>
        <taxon>Eukaryota</taxon>
        <taxon>Viridiplantae</taxon>
        <taxon>Streptophyta</taxon>
        <taxon>Embryophyta</taxon>
        <taxon>Tracheophyta</taxon>
        <taxon>Spermatophyta</taxon>
        <taxon>Magnoliopsida</taxon>
        <taxon>eudicotyledons</taxon>
        <taxon>Gunneridae</taxon>
        <taxon>Pentapetalae</taxon>
        <taxon>rosids</taxon>
        <taxon>malvids</taxon>
        <taxon>Sapindales</taxon>
        <taxon>Sapindaceae</taxon>
        <taxon>Xanthoceroideae</taxon>
        <taxon>Xanthoceras</taxon>
    </lineage>
</organism>
<accession>A0ABQ8ILQ7</accession>
<keyword evidence="4 8" id="KW-0238">DNA-binding</keyword>
<evidence type="ECO:0000256" key="2">
    <source>
        <dbReference type="ARBA" id="ARBA00007853"/>
    </source>
</evidence>
<dbReference type="InterPro" id="IPR010525">
    <property type="entry name" value="ARF_dom"/>
</dbReference>
<evidence type="ECO:0000313" key="13">
    <source>
        <dbReference type="Proteomes" id="UP000827721"/>
    </source>
</evidence>
<dbReference type="InterPro" id="IPR053793">
    <property type="entry name" value="PB1-like"/>
</dbReference>
<dbReference type="PROSITE" id="PS51745">
    <property type="entry name" value="PB1"/>
    <property type="match status" value="1"/>
</dbReference>
<evidence type="ECO:0000259" key="10">
    <source>
        <dbReference type="PROSITE" id="PS50863"/>
    </source>
</evidence>
<comment type="similarity">
    <text evidence="2 8">Belongs to the ARF family.</text>
</comment>
<gene>
    <name evidence="12" type="ORF">JRO89_XS01G0201400</name>
</gene>
<comment type="subunit">
    <text evidence="8">Homodimers and heterodimers.</text>
</comment>
<comment type="caution">
    <text evidence="12">The sequence shown here is derived from an EMBL/GenBank/DDBJ whole genome shotgun (WGS) entry which is preliminary data.</text>
</comment>
<sequence>MSFSAQFLELGYSLGFSVECGNLQRGSGLVLRRSEAYEAEEASGLMRLSSSGFNQQTQEGEKKCLNSELWHACAGPLVSLPHVGSRAVYFPQGHSEQVAASTNKEVDAHIPNYPSLPAQLICQLHNVTMHADVETDEVYAQMTLQPLSPQEQKDIYLLPAELGTSSKQPTNYFCKTLTASDTSTHGGFSVPRRAAEKVFPPLVGQPKRHLLTTGWSVFVSAKRLVAGDSVLFIWNDKNQLLLGIRRANRPQTVMPSSVLSSDSMHIGLLAAAAHAAATNSRFTIFYNPRASPSEFVIPLAKYVKAVYHTRVSVGMRFRMLFETEESSVRRSPGESSGPSRLLSLSMVFSLGVESDEVLSQNDKFDQVEILNEWRLFDFQFLLRPGPLQDSKRGQGDVNDHTPTPKYMGTITGISDLDPVRWPNSHWRSVKVGWDESTAGERQPRVSLWEIEPLTTFPMYPSPFPLRLKRPWPSGLPSFPALKDGDMSINSPLMWLQGGVGDQGIQSLNFQGFGVTPWMQQRLDTSMPGLQPDVYQAMAAAALQEMRTVDSSKLASQSLLQFQQSQSASNGPSSMIPRQMLQQSHSQNAFVQSFQENQASAQAQLLQQQLQRQHSYNDQRQQQQQVQQPQQLHQLSVQPHISNIISTLPHLPSTSQSQPPTLQAIAPQCQQPSFSDSLGNSIVTSDVSSMHSILGSLSQNGASHLLSSNVSNHIIASSSIITKQVAVDPHLSSGMSHCILPQVEQLGTQQSSVSELANLLPPFPGREYSSYHGSADPQNNLLFGVSIDSSSLMAQHGLQNLKNIGSENDSLSLPFAASNFTNAVGTDFPLNSEMTTSSCVDESGFLQSSENVDQVNTSNRTFVKVHKSGSFGRSLDISKFSSYDELRSELARMFGLEGQLEDPQRSGWQLVFVDRENDVLLLGDDPWQEFVNNVWYIKILSPLEVQQMGKEGLSSVSSVPGQRVSNNNCDDYVSRQELRSSSNGVASMGSLDY</sequence>
<dbReference type="Pfam" id="PF02309">
    <property type="entry name" value="AUX_IAA"/>
    <property type="match status" value="1"/>
</dbReference>
<dbReference type="PANTHER" id="PTHR31384:SF150">
    <property type="entry name" value="AUXIN RESPONSE FACTOR 6"/>
    <property type="match status" value="1"/>
</dbReference>
<comment type="subcellular location">
    <subcellularLocation>
        <location evidence="1 8">Nucleus</location>
    </subcellularLocation>
</comment>
<keyword evidence="6 8" id="KW-0539">Nucleus</keyword>
<dbReference type="SMART" id="SM01019">
    <property type="entry name" value="B3"/>
    <property type="match status" value="1"/>
</dbReference>
<dbReference type="CDD" id="cd10017">
    <property type="entry name" value="B3_DNA"/>
    <property type="match status" value="1"/>
</dbReference>
<dbReference type="EMBL" id="JAFEMO010000001">
    <property type="protein sequence ID" value="KAH7577077.1"/>
    <property type="molecule type" value="Genomic_DNA"/>
</dbReference>
<evidence type="ECO:0000313" key="12">
    <source>
        <dbReference type="EMBL" id="KAH7577077.1"/>
    </source>
</evidence>
<dbReference type="Gene3D" id="2.40.330.10">
    <property type="entry name" value="DNA-binding pseudobarrel domain"/>
    <property type="match status" value="2"/>
</dbReference>
<evidence type="ECO:0000256" key="5">
    <source>
        <dbReference type="ARBA" id="ARBA00023163"/>
    </source>
</evidence>
<dbReference type="SUPFAM" id="SSF101936">
    <property type="entry name" value="DNA-binding pseudobarrel domain"/>
    <property type="match status" value="1"/>
</dbReference>
<evidence type="ECO:0000259" key="11">
    <source>
        <dbReference type="PROSITE" id="PS51745"/>
    </source>
</evidence>
<feature type="region of interest" description="Disordered" evidence="9">
    <location>
        <begin position="562"/>
        <end position="581"/>
    </location>
</feature>
<dbReference type="InterPro" id="IPR044835">
    <property type="entry name" value="ARF_plant"/>
</dbReference>
<dbReference type="SUPFAM" id="SSF54277">
    <property type="entry name" value="CAD &amp; PB1 domains"/>
    <property type="match status" value="1"/>
</dbReference>
<keyword evidence="13" id="KW-1185">Reference proteome</keyword>
<dbReference type="InterPro" id="IPR003340">
    <property type="entry name" value="B3_DNA-bd"/>
</dbReference>
<feature type="region of interest" description="Disordered" evidence="9">
    <location>
        <begin position="604"/>
        <end position="632"/>
    </location>
</feature>
<keyword evidence="7 8" id="KW-0927">Auxin signaling pathway</keyword>
<evidence type="ECO:0000256" key="3">
    <source>
        <dbReference type="ARBA" id="ARBA00023015"/>
    </source>
</evidence>
<evidence type="ECO:0000256" key="4">
    <source>
        <dbReference type="ARBA" id="ARBA00023125"/>
    </source>
</evidence>
<proteinExistence type="inferred from homology"/>
<evidence type="ECO:0000256" key="7">
    <source>
        <dbReference type="ARBA" id="ARBA00023294"/>
    </source>
</evidence>
<name>A0ABQ8ILQ7_9ROSI</name>
<dbReference type="InterPro" id="IPR015300">
    <property type="entry name" value="DNA-bd_pseudobarrel_sf"/>
</dbReference>
<feature type="compositionally biased region" description="Basic and acidic residues" evidence="9">
    <location>
        <begin position="389"/>
        <end position="399"/>
    </location>
</feature>
<dbReference type="PROSITE" id="PS50863">
    <property type="entry name" value="B3"/>
    <property type="match status" value="1"/>
</dbReference>
<evidence type="ECO:0000256" key="1">
    <source>
        <dbReference type="ARBA" id="ARBA00004123"/>
    </source>
</evidence>